<proteinExistence type="predicted"/>
<evidence type="ECO:0000313" key="2">
    <source>
        <dbReference type="EMBL" id="GAA1762917.1"/>
    </source>
</evidence>
<organism evidence="2 3">
    <name type="scientific">Kocuria aegyptia</name>
    <dbReference type="NCBI Taxonomy" id="330943"/>
    <lineage>
        <taxon>Bacteria</taxon>
        <taxon>Bacillati</taxon>
        <taxon>Actinomycetota</taxon>
        <taxon>Actinomycetes</taxon>
        <taxon>Micrococcales</taxon>
        <taxon>Micrococcaceae</taxon>
        <taxon>Kocuria</taxon>
    </lineage>
</organism>
<accession>A0ABN2KQF1</accession>
<feature type="region of interest" description="Disordered" evidence="1">
    <location>
        <begin position="46"/>
        <end position="65"/>
    </location>
</feature>
<keyword evidence="3" id="KW-1185">Reference proteome</keyword>
<gene>
    <name evidence="2" type="ORF">GCM10009767_22140</name>
</gene>
<dbReference type="EMBL" id="BAAAOA010000027">
    <property type="protein sequence ID" value="GAA1762917.1"/>
    <property type="molecule type" value="Genomic_DNA"/>
</dbReference>
<evidence type="ECO:0008006" key="4">
    <source>
        <dbReference type="Google" id="ProtNLM"/>
    </source>
</evidence>
<feature type="compositionally biased region" description="Basic and acidic residues" evidence="1">
    <location>
        <begin position="49"/>
        <end position="65"/>
    </location>
</feature>
<reference evidence="2 3" key="1">
    <citation type="journal article" date="2019" name="Int. J. Syst. Evol. Microbiol.">
        <title>The Global Catalogue of Microorganisms (GCM) 10K type strain sequencing project: providing services to taxonomists for standard genome sequencing and annotation.</title>
        <authorList>
            <consortium name="The Broad Institute Genomics Platform"/>
            <consortium name="The Broad Institute Genome Sequencing Center for Infectious Disease"/>
            <person name="Wu L."/>
            <person name="Ma J."/>
        </authorList>
    </citation>
    <scope>NUCLEOTIDE SEQUENCE [LARGE SCALE GENOMIC DNA]</scope>
    <source>
        <strain evidence="2 3">JCM 14735</strain>
    </source>
</reference>
<evidence type="ECO:0000313" key="3">
    <source>
        <dbReference type="Proteomes" id="UP001501204"/>
    </source>
</evidence>
<evidence type="ECO:0000256" key="1">
    <source>
        <dbReference type="SAM" id="MobiDB-lite"/>
    </source>
</evidence>
<sequence length="107" mass="11788">MFRVELFFSVCSSAGLPGWGWSSGADASVRGFSRVMMSCFACGEGGAGPRDDARASLSHYPDRPGKAQREWELSHPVVLLERNVTSKHQVTRRFVFARRAAEVMSPP</sequence>
<name>A0ABN2KQF1_9MICC</name>
<dbReference type="Proteomes" id="UP001501204">
    <property type="component" value="Unassembled WGS sequence"/>
</dbReference>
<comment type="caution">
    <text evidence="2">The sequence shown here is derived from an EMBL/GenBank/DDBJ whole genome shotgun (WGS) entry which is preliminary data.</text>
</comment>
<protein>
    <recommendedName>
        <fullName evidence="4">Secreted protein</fullName>
    </recommendedName>
</protein>